<evidence type="ECO:0000256" key="8">
    <source>
        <dbReference type="ARBA" id="ARBA00022598"/>
    </source>
</evidence>
<feature type="domain" description="TRNA-binding" evidence="16">
    <location>
        <begin position="8"/>
        <end position="108"/>
    </location>
</feature>
<evidence type="ECO:0000256" key="4">
    <source>
        <dbReference type="ARBA" id="ARBA00012838"/>
    </source>
</evidence>
<dbReference type="RefSeq" id="WP_125741568.1">
    <property type="nucleotide sequence ID" value="NZ_RCOR01000022.1"/>
</dbReference>
<evidence type="ECO:0000313" key="17">
    <source>
        <dbReference type="EMBL" id="RSN69045.1"/>
    </source>
</evidence>
<dbReference type="InterPro" id="IPR051270">
    <property type="entry name" value="Tyrosine-tRNA_ligase_regulator"/>
</dbReference>
<dbReference type="CDD" id="cd02800">
    <property type="entry name" value="tRNA_bind_EcMetRS_like"/>
    <property type="match status" value="1"/>
</dbReference>
<dbReference type="GO" id="GO:0004825">
    <property type="term" value="F:methionine-tRNA ligase activity"/>
    <property type="evidence" value="ECO:0007669"/>
    <property type="project" value="UniProtKB-EC"/>
</dbReference>
<reference evidence="17 18" key="1">
    <citation type="submission" date="2018-10" db="EMBL/GenBank/DDBJ databases">
        <title>Co-occurring genomic capacity for anaerobic methane metabolism and dissimilatory sulfite reduction discovered in the Korarchaeota.</title>
        <authorList>
            <person name="Mckay L.J."/>
            <person name="Dlakic M."/>
            <person name="Fields M.W."/>
            <person name="Delmont T.O."/>
            <person name="Eren A.M."/>
            <person name="Jay Z.J."/>
            <person name="Klingelsmith K.B."/>
            <person name="Rusch D.B."/>
            <person name="Inskeep W.P."/>
        </authorList>
    </citation>
    <scope>NUCLEOTIDE SEQUENCE [LARGE SCALE GENOMIC DNA]</scope>
    <source>
        <strain evidence="17 18">WS</strain>
    </source>
</reference>
<evidence type="ECO:0000256" key="12">
    <source>
        <dbReference type="ARBA" id="ARBA00022917"/>
    </source>
</evidence>
<evidence type="ECO:0000256" key="1">
    <source>
        <dbReference type="ARBA" id="ARBA00003314"/>
    </source>
</evidence>
<dbReference type="Pfam" id="PF01588">
    <property type="entry name" value="tRNA_bind"/>
    <property type="match status" value="1"/>
</dbReference>
<dbReference type="GO" id="GO:0005524">
    <property type="term" value="F:ATP binding"/>
    <property type="evidence" value="ECO:0007669"/>
    <property type="project" value="UniProtKB-KW"/>
</dbReference>
<keyword evidence="8 17" id="KW-0436">Ligase</keyword>
<evidence type="ECO:0000256" key="9">
    <source>
        <dbReference type="ARBA" id="ARBA00022741"/>
    </source>
</evidence>
<evidence type="ECO:0000256" key="10">
    <source>
        <dbReference type="ARBA" id="ARBA00022840"/>
    </source>
</evidence>
<dbReference type="InterPro" id="IPR002547">
    <property type="entry name" value="tRNA-bd_dom"/>
</dbReference>
<dbReference type="EMBL" id="RCOR01000022">
    <property type="protein sequence ID" value="RSN69045.1"/>
    <property type="molecule type" value="Genomic_DNA"/>
</dbReference>
<keyword evidence="12" id="KW-0648">Protein biosynthesis</keyword>
<keyword evidence="11" id="KW-0694">RNA-binding</keyword>
<dbReference type="EC" id="6.1.1.10" evidence="4"/>
<name>A0A3R9QQX4_9CREN</name>
<dbReference type="NCBIfam" id="TIGR00399">
    <property type="entry name" value="metG_C_term"/>
    <property type="match status" value="1"/>
</dbReference>
<comment type="subunit">
    <text evidence="3">Homodimer.</text>
</comment>
<accession>A0A3R9QQX4</accession>
<dbReference type="SUPFAM" id="SSF50249">
    <property type="entry name" value="Nucleic acid-binding proteins"/>
    <property type="match status" value="1"/>
</dbReference>
<keyword evidence="7" id="KW-0820">tRNA-binding</keyword>
<dbReference type="GO" id="GO:0005737">
    <property type="term" value="C:cytoplasm"/>
    <property type="evidence" value="ECO:0007669"/>
    <property type="project" value="UniProtKB-SubCell"/>
</dbReference>
<evidence type="ECO:0000313" key="18">
    <source>
        <dbReference type="Proteomes" id="UP000278149"/>
    </source>
</evidence>
<evidence type="ECO:0000256" key="11">
    <source>
        <dbReference type="ARBA" id="ARBA00022884"/>
    </source>
</evidence>
<sequence length="108" mass="12095">MSYVPFSDFKKLDIRIGEIIEADRIEGSRKLVRLVVDLGSERRQLVAGIAEFYEPKDLIGRQIVVVTNLERRKFMGVESQGMMLAAVVNGRPVLIEPEEKVPPGTPVS</sequence>
<keyword evidence="10" id="KW-0067">ATP-binding</keyword>
<dbReference type="PANTHER" id="PTHR11586:SF37">
    <property type="entry name" value="TRNA-BINDING DOMAIN-CONTAINING PROTEIN"/>
    <property type="match status" value="1"/>
</dbReference>
<dbReference type="PANTHER" id="PTHR11586">
    <property type="entry name" value="TRNA-AMINOACYLATION COFACTOR ARC1 FAMILY MEMBER"/>
    <property type="match status" value="1"/>
</dbReference>
<protein>
    <recommendedName>
        <fullName evidence="5">Methionine--tRNA ligase</fullName>
        <ecNumber evidence="4">6.1.1.10</ecNumber>
    </recommendedName>
    <alternativeName>
        <fullName evidence="14">Methionyl-tRNA synthetase</fullName>
    </alternativeName>
</protein>
<evidence type="ECO:0000256" key="14">
    <source>
        <dbReference type="ARBA" id="ARBA00030904"/>
    </source>
</evidence>
<evidence type="ECO:0000256" key="15">
    <source>
        <dbReference type="ARBA" id="ARBA00047364"/>
    </source>
</evidence>
<keyword evidence="9" id="KW-0547">Nucleotide-binding</keyword>
<evidence type="ECO:0000256" key="2">
    <source>
        <dbReference type="ARBA" id="ARBA00004496"/>
    </source>
</evidence>
<keyword evidence="13" id="KW-0030">Aminoacyl-tRNA synthetase</keyword>
<dbReference type="Gene3D" id="2.40.50.140">
    <property type="entry name" value="Nucleic acid-binding proteins"/>
    <property type="match status" value="1"/>
</dbReference>
<dbReference type="AlphaFoldDB" id="A0A3R9QQX4"/>
<evidence type="ECO:0000256" key="3">
    <source>
        <dbReference type="ARBA" id="ARBA00011738"/>
    </source>
</evidence>
<dbReference type="FunFam" id="2.40.50.140:FF:000042">
    <property type="entry name" value="Methionine--tRNA ligase"/>
    <property type="match status" value="1"/>
</dbReference>
<keyword evidence="6" id="KW-0963">Cytoplasm</keyword>
<comment type="subcellular location">
    <subcellularLocation>
        <location evidence="2">Cytoplasm</location>
    </subcellularLocation>
</comment>
<evidence type="ECO:0000256" key="13">
    <source>
        <dbReference type="ARBA" id="ARBA00023146"/>
    </source>
</evidence>
<evidence type="ECO:0000256" key="7">
    <source>
        <dbReference type="ARBA" id="ARBA00022555"/>
    </source>
</evidence>
<proteinExistence type="predicted"/>
<gene>
    <name evidence="17" type="primary">metG</name>
    <name evidence="17" type="ORF">D9Q81_04430</name>
</gene>
<organism evidence="17 18">
    <name type="scientific">Candidatus Korarchaeum cryptofilum</name>
    <dbReference type="NCBI Taxonomy" id="498846"/>
    <lineage>
        <taxon>Archaea</taxon>
        <taxon>Thermoproteota</taxon>
        <taxon>Candidatus Korarchaeia</taxon>
        <taxon>Candidatus Korarchaeales</taxon>
        <taxon>Candidatus Korarchaeaceae</taxon>
        <taxon>Candidatus Korarchaeum</taxon>
    </lineage>
</organism>
<evidence type="ECO:0000256" key="6">
    <source>
        <dbReference type="ARBA" id="ARBA00022490"/>
    </source>
</evidence>
<dbReference type="InterPro" id="IPR012340">
    <property type="entry name" value="NA-bd_OB-fold"/>
</dbReference>
<evidence type="ECO:0000256" key="5">
    <source>
        <dbReference type="ARBA" id="ARBA00018753"/>
    </source>
</evidence>
<dbReference type="GO" id="GO:0006431">
    <property type="term" value="P:methionyl-tRNA aminoacylation"/>
    <property type="evidence" value="ECO:0007669"/>
    <property type="project" value="InterPro"/>
</dbReference>
<comment type="caution">
    <text evidence="17">The sequence shown here is derived from an EMBL/GenBank/DDBJ whole genome shotgun (WGS) entry which is preliminary data.</text>
</comment>
<dbReference type="PROSITE" id="PS50886">
    <property type="entry name" value="TRBD"/>
    <property type="match status" value="1"/>
</dbReference>
<comment type="catalytic activity">
    <reaction evidence="15">
        <text>tRNA(Met) + L-methionine + ATP = L-methionyl-tRNA(Met) + AMP + diphosphate</text>
        <dbReference type="Rhea" id="RHEA:13481"/>
        <dbReference type="Rhea" id="RHEA-COMP:9667"/>
        <dbReference type="Rhea" id="RHEA-COMP:9698"/>
        <dbReference type="ChEBI" id="CHEBI:30616"/>
        <dbReference type="ChEBI" id="CHEBI:33019"/>
        <dbReference type="ChEBI" id="CHEBI:57844"/>
        <dbReference type="ChEBI" id="CHEBI:78442"/>
        <dbReference type="ChEBI" id="CHEBI:78530"/>
        <dbReference type="ChEBI" id="CHEBI:456215"/>
        <dbReference type="EC" id="6.1.1.10"/>
    </reaction>
</comment>
<dbReference type="GO" id="GO:0000049">
    <property type="term" value="F:tRNA binding"/>
    <property type="evidence" value="ECO:0007669"/>
    <property type="project" value="UniProtKB-KW"/>
</dbReference>
<evidence type="ECO:0000259" key="16">
    <source>
        <dbReference type="PROSITE" id="PS50886"/>
    </source>
</evidence>
<comment type="function">
    <text evidence="1">Is required not only for elongation of protein synthesis but also for the initiation of all mRNA translation through initiator tRNA(fMet) aminoacylation.</text>
</comment>
<dbReference type="InterPro" id="IPR004495">
    <property type="entry name" value="Met-tRNA-synth_bsu_C"/>
</dbReference>
<dbReference type="Proteomes" id="UP000278149">
    <property type="component" value="Unassembled WGS sequence"/>
</dbReference>